<keyword evidence="2" id="KW-0521">NADP</keyword>
<dbReference type="InterPro" id="IPR008030">
    <property type="entry name" value="NmrA-like"/>
</dbReference>
<dbReference type="EMBL" id="JACHNZ010000011">
    <property type="protein sequence ID" value="MBB4631613.1"/>
    <property type="molecule type" value="Genomic_DNA"/>
</dbReference>
<reference evidence="4 5" key="1">
    <citation type="submission" date="2020-08" db="EMBL/GenBank/DDBJ databases">
        <title>Genomic Encyclopedia of Type Strains, Phase IV (KMG-IV): sequencing the most valuable type-strain genomes for metagenomic binning, comparative biology and taxonomic classification.</title>
        <authorList>
            <person name="Goeker M."/>
        </authorList>
    </citation>
    <scope>NUCLEOTIDE SEQUENCE [LARGE SCALE GENOMIC DNA]</scope>
    <source>
        <strain evidence="4 5">DSM 17328</strain>
    </source>
</reference>
<dbReference type="AlphaFoldDB" id="A0A7W7F8G4"/>
<dbReference type="Pfam" id="PF05368">
    <property type="entry name" value="NmrA"/>
    <property type="match status" value="1"/>
</dbReference>
<feature type="domain" description="NmrA-like" evidence="3">
    <location>
        <begin position="3"/>
        <end position="244"/>
    </location>
</feature>
<dbReference type="InterPro" id="IPR036291">
    <property type="entry name" value="NAD(P)-bd_dom_sf"/>
</dbReference>
<dbReference type="PANTHER" id="PTHR42748">
    <property type="entry name" value="NITROGEN METABOLITE REPRESSION PROTEIN NMRA FAMILY MEMBER"/>
    <property type="match status" value="1"/>
</dbReference>
<comment type="caution">
    <text evidence="4">The sequence shown here is derived from an EMBL/GenBank/DDBJ whole genome shotgun (WGS) entry which is preliminary data.</text>
</comment>
<gene>
    <name evidence="4" type="ORF">GGQ98_001225</name>
</gene>
<name>A0A7W7F8G4_9SPHN</name>
<dbReference type="RefSeq" id="WP_184066619.1">
    <property type="nucleotide sequence ID" value="NZ_JACHNZ010000011.1"/>
</dbReference>
<keyword evidence="5" id="KW-1185">Reference proteome</keyword>
<dbReference type="PANTHER" id="PTHR42748:SF7">
    <property type="entry name" value="NMRA LIKE REDOX SENSOR 1-RELATED"/>
    <property type="match status" value="1"/>
</dbReference>
<sequence>MASKRITVFGATGTSGGGAMRHLMNDGWTVRAVTRDANSDKAKAAAAAGAELEIADLDDLASVRKAIEGSDAVYLAGPSLGNRWDSGQARQGIGVVDAAVEVGIGHLVYQSAMVEGARGVLSVGSKRAIEERIAELDIPWTVNRPGLFMDNFLTYFPLQEQDGQLSIAMALPLDKPQGLVSADDIGRAAAAVLAAPDRHSGKAYDLVADIVSFGEMAEIIGDEADRQVTPISVPLDALAQGWPQGVSLYTWLSTRVETDSTDTLESLVGEPIPFRKWVRTHLIPHLMQTSA</sequence>
<comment type="similarity">
    <text evidence="1">Belongs to the NmrA-type oxidoreductase family.</text>
</comment>
<accession>A0A7W7F8G4</accession>
<dbReference type="Proteomes" id="UP000566324">
    <property type="component" value="Unassembled WGS sequence"/>
</dbReference>
<protein>
    <submittedName>
        <fullName evidence="4">Uncharacterized protein YbjT (DUF2867 family)</fullName>
    </submittedName>
</protein>
<evidence type="ECO:0000259" key="3">
    <source>
        <dbReference type="Pfam" id="PF05368"/>
    </source>
</evidence>
<dbReference type="InterPro" id="IPR051164">
    <property type="entry name" value="NmrA-like_oxidored"/>
</dbReference>
<organism evidence="4 5">
    <name type="scientific">Sphingosinicella soli</name>
    <dbReference type="NCBI Taxonomy" id="333708"/>
    <lineage>
        <taxon>Bacteria</taxon>
        <taxon>Pseudomonadati</taxon>
        <taxon>Pseudomonadota</taxon>
        <taxon>Alphaproteobacteria</taxon>
        <taxon>Sphingomonadales</taxon>
        <taxon>Sphingosinicellaceae</taxon>
        <taxon>Sphingosinicella</taxon>
    </lineage>
</organism>
<evidence type="ECO:0000256" key="1">
    <source>
        <dbReference type="ARBA" id="ARBA00006328"/>
    </source>
</evidence>
<proteinExistence type="inferred from homology"/>
<dbReference type="SUPFAM" id="SSF51735">
    <property type="entry name" value="NAD(P)-binding Rossmann-fold domains"/>
    <property type="match status" value="1"/>
</dbReference>
<evidence type="ECO:0000256" key="2">
    <source>
        <dbReference type="ARBA" id="ARBA00022857"/>
    </source>
</evidence>
<evidence type="ECO:0000313" key="5">
    <source>
        <dbReference type="Proteomes" id="UP000566324"/>
    </source>
</evidence>
<dbReference type="Gene3D" id="3.90.25.10">
    <property type="entry name" value="UDP-galactose 4-epimerase, domain 1"/>
    <property type="match status" value="1"/>
</dbReference>
<dbReference type="Gene3D" id="3.40.50.720">
    <property type="entry name" value="NAD(P)-binding Rossmann-like Domain"/>
    <property type="match status" value="1"/>
</dbReference>
<evidence type="ECO:0000313" key="4">
    <source>
        <dbReference type="EMBL" id="MBB4631613.1"/>
    </source>
</evidence>